<name>A0A8E2J6J2_9APHY</name>
<keyword evidence="6 9" id="KW-0804">Transcription</keyword>
<dbReference type="PANTHER" id="PTHR35784">
    <property type="entry name" value="MEDIATOR OF RNA POLYMERASE II TRANSCRIPTION SUBUNIT 5"/>
    <property type="match status" value="1"/>
</dbReference>
<comment type="subunit">
    <text evidence="9">Component of the Mediator complex.</text>
</comment>
<dbReference type="Proteomes" id="UP000250043">
    <property type="component" value="Unassembled WGS sequence"/>
</dbReference>
<dbReference type="GO" id="GO:0006357">
    <property type="term" value="P:regulation of transcription by RNA polymerase II"/>
    <property type="evidence" value="ECO:0007669"/>
    <property type="project" value="InterPro"/>
</dbReference>
<evidence type="ECO:0000256" key="6">
    <source>
        <dbReference type="ARBA" id="ARBA00023163"/>
    </source>
</evidence>
<evidence type="ECO:0000313" key="10">
    <source>
        <dbReference type="EMBL" id="OCH95796.1"/>
    </source>
</evidence>
<organism evidence="10 11">
    <name type="scientific">Obba rivulosa</name>
    <dbReference type="NCBI Taxonomy" id="1052685"/>
    <lineage>
        <taxon>Eukaryota</taxon>
        <taxon>Fungi</taxon>
        <taxon>Dikarya</taxon>
        <taxon>Basidiomycota</taxon>
        <taxon>Agaricomycotina</taxon>
        <taxon>Agaricomycetes</taxon>
        <taxon>Polyporales</taxon>
        <taxon>Gelatoporiaceae</taxon>
        <taxon>Obba</taxon>
    </lineage>
</organism>
<keyword evidence="11" id="KW-1185">Reference proteome</keyword>
<accession>A0A8E2J6J2</accession>
<evidence type="ECO:0000256" key="9">
    <source>
        <dbReference type="RuleBase" id="RU364142"/>
    </source>
</evidence>
<comment type="subcellular location">
    <subcellularLocation>
        <location evidence="1 9">Nucleus</location>
    </subcellularLocation>
</comment>
<evidence type="ECO:0000256" key="8">
    <source>
        <dbReference type="ARBA" id="ARBA00031256"/>
    </source>
</evidence>
<proteinExistence type="inferred from homology"/>
<dbReference type="PANTHER" id="PTHR35784:SF1">
    <property type="entry name" value="MEDIATOR OF RNA POLYMERASE II TRANSCRIPTION SUBUNIT 5"/>
    <property type="match status" value="1"/>
</dbReference>
<dbReference type="GO" id="GO:0016592">
    <property type="term" value="C:mediator complex"/>
    <property type="evidence" value="ECO:0007669"/>
    <property type="project" value="InterPro"/>
</dbReference>
<dbReference type="GO" id="GO:0003712">
    <property type="term" value="F:transcription coregulator activity"/>
    <property type="evidence" value="ECO:0007669"/>
    <property type="project" value="InterPro"/>
</dbReference>
<dbReference type="OrthoDB" id="5549158at2759"/>
<evidence type="ECO:0000256" key="7">
    <source>
        <dbReference type="ARBA" id="ARBA00023242"/>
    </source>
</evidence>
<keyword evidence="5 9" id="KW-0010">Activator</keyword>
<comment type="similarity">
    <text evidence="2 9">Belongs to the Mediator complex subunit 5 family.</text>
</comment>
<dbReference type="InterPro" id="IPR014801">
    <property type="entry name" value="Mediator_Med5_fun"/>
</dbReference>
<evidence type="ECO:0000256" key="5">
    <source>
        <dbReference type="ARBA" id="ARBA00023159"/>
    </source>
</evidence>
<evidence type="ECO:0000256" key="1">
    <source>
        <dbReference type="ARBA" id="ARBA00004123"/>
    </source>
</evidence>
<keyword evidence="7 9" id="KW-0539">Nucleus</keyword>
<gene>
    <name evidence="9" type="primary">MED5</name>
    <name evidence="10" type="ORF">OBBRIDRAFT_745014</name>
</gene>
<comment type="function">
    <text evidence="9">Component of the Mediator complex, a coactivator involved in the regulated transcription of nearly all RNA polymerase II-dependent genes. Mediator functions as a bridge to convey information from gene-specific regulatory proteins to the basal RNA polymerase II transcription machinery. Mediator is recruited to promoters by direct interactions with regulatory proteins and serves as a scaffold for the assembly of a functional preinitiation complex with RNA polymerase II and the general transcription factors.</text>
</comment>
<dbReference type="Pfam" id="PF08689">
    <property type="entry name" value="Med5"/>
    <property type="match status" value="1"/>
</dbReference>
<protein>
    <recommendedName>
        <fullName evidence="3 9">Mediator of RNA polymerase II transcription subunit 5</fullName>
    </recommendedName>
    <alternativeName>
        <fullName evidence="8 9">Mediator complex subunit 5</fullName>
    </alternativeName>
</protein>
<sequence length="958" mass="104649">MSLSELTRNSFQGGIPASKWVQLCRLFLTGNTIHRSPEEIQADISNSVLMLFRNYPGDPTLQGYLTHAIQDGLVSLPIFVSTFLSASRSPDLRNSATLDMLCRVALDCHYATGLSAMGSLVPYSHTPAEILVSVQDAMALLRTAYSLPTAHFHQLTTSGSELLILLVSCVLDVSQISTAQAMVYVADAADMISMFRLMPGVRQVLENLMMSMSLLLGDDAKVMREAQMMHTLQLALGKRDILGSNSDSDMITLSLVLNCLLFGRATEFGSGDSGHTTATLIGLLRWLSWTLVVFYTQLLLSSLTLIAQNSESGVTTRSVAIWKAFTLGRLPHLIAMFRKAAVSEAITEAESYTAFQMALSNVLHRPGLLEKCEWNPAAATSDVTSDKTGSSRSFLREFLYQFVSVGLIDASFALGIDPTFAQDFQPRICAEAQDAGSDMETYLDNKFSPDLKIDDAISLIEKIWREPCSHAAFAEVVRKRFVSLPNPHDIEPLSCMCKVLYHCEPALDIVSLHANVPELVAHAIALVDDYDCETVGDPQTAVSHLGDVVLFAQSTIARFNLLQLTFPMKARSVSPWCLHSAALVHRVEDLKGEDATAFQNWFKALFDSSSEGIEDTILRSTRPKTLLCIAATLFSYAIDACTARKMDKEVLNNGVSYFLGPLLNWTLAGVVKSLLLEIQHRKFNAPVHLEVLQTLLLSPTCPQVVVKLSASNVLRLFHDQKKPQPGPKASPFDSSPVRRAALQALGKNPDGTNESLFPAENIGTPSVPGVRAIWSDIPRQAIQDALGAARAGRAPALNVDRCLLHTTPPEFLRTLWTELMKAASMGDMEAPKRIATFVLTMPRASRSPPLLPIFLHMFLPSLVAAADHLNASDQTVTVELLVSVISSSLTAALHLEWALLTVCEEERFALGQSASAMARRLAADLRRKGQGPTSSVILQRLASSPPFVANFPIFKVDA</sequence>
<dbReference type="AlphaFoldDB" id="A0A8E2J6J2"/>
<keyword evidence="4 9" id="KW-0805">Transcription regulation</keyword>
<evidence type="ECO:0000256" key="4">
    <source>
        <dbReference type="ARBA" id="ARBA00023015"/>
    </source>
</evidence>
<evidence type="ECO:0000256" key="3">
    <source>
        <dbReference type="ARBA" id="ARBA00020628"/>
    </source>
</evidence>
<reference evidence="10 11" key="1">
    <citation type="submission" date="2016-07" db="EMBL/GenBank/DDBJ databases">
        <title>Draft genome of the white-rot fungus Obba rivulosa 3A-2.</title>
        <authorList>
            <consortium name="DOE Joint Genome Institute"/>
            <person name="Miettinen O."/>
            <person name="Riley R."/>
            <person name="Acob R."/>
            <person name="Barry K."/>
            <person name="Cullen D."/>
            <person name="De Vries R."/>
            <person name="Hainaut M."/>
            <person name="Hatakka A."/>
            <person name="Henrissat B."/>
            <person name="Hilden K."/>
            <person name="Kuo R."/>
            <person name="Labutti K."/>
            <person name="Lipzen A."/>
            <person name="Makela M.R."/>
            <person name="Sandor L."/>
            <person name="Spatafora J.W."/>
            <person name="Grigoriev I.V."/>
            <person name="Hibbett D.S."/>
        </authorList>
    </citation>
    <scope>NUCLEOTIDE SEQUENCE [LARGE SCALE GENOMIC DNA]</scope>
    <source>
        <strain evidence="10 11">3A-2</strain>
    </source>
</reference>
<evidence type="ECO:0000313" key="11">
    <source>
        <dbReference type="Proteomes" id="UP000250043"/>
    </source>
</evidence>
<evidence type="ECO:0000256" key="2">
    <source>
        <dbReference type="ARBA" id="ARBA00008782"/>
    </source>
</evidence>
<dbReference type="EMBL" id="KV722334">
    <property type="protein sequence ID" value="OCH95796.1"/>
    <property type="molecule type" value="Genomic_DNA"/>
</dbReference>